<comment type="similarity">
    <text evidence="2">Belongs to the binding-protein-dependent transport system permease family. FecCD subfamily.</text>
</comment>
<keyword evidence="4" id="KW-1003">Cell membrane</keyword>
<dbReference type="Proteomes" id="UP001519887">
    <property type="component" value="Unassembled WGS sequence"/>
</dbReference>
<comment type="subcellular location">
    <subcellularLocation>
        <location evidence="1">Cell membrane</location>
        <topology evidence="1">Multi-pass membrane protein</topology>
    </subcellularLocation>
</comment>
<proteinExistence type="inferred from homology"/>
<evidence type="ECO:0000313" key="9">
    <source>
        <dbReference type="EMBL" id="MBW7459480.1"/>
    </source>
</evidence>
<keyword evidence="3" id="KW-0813">Transport</keyword>
<evidence type="ECO:0000313" key="10">
    <source>
        <dbReference type="Proteomes" id="UP001519887"/>
    </source>
</evidence>
<evidence type="ECO:0000256" key="6">
    <source>
        <dbReference type="ARBA" id="ARBA00022989"/>
    </source>
</evidence>
<dbReference type="SUPFAM" id="SSF81345">
    <property type="entry name" value="ABC transporter involved in vitamin B12 uptake, BtuC"/>
    <property type="match status" value="1"/>
</dbReference>
<accession>A0ABS7CEX2</accession>
<dbReference type="EMBL" id="JAHZIK010001663">
    <property type="protein sequence ID" value="MBW7459480.1"/>
    <property type="molecule type" value="Genomic_DNA"/>
</dbReference>
<organism evidence="9 10">
    <name type="scientific">Paenibacillus sepulcri</name>
    <dbReference type="NCBI Taxonomy" id="359917"/>
    <lineage>
        <taxon>Bacteria</taxon>
        <taxon>Bacillati</taxon>
        <taxon>Bacillota</taxon>
        <taxon>Bacilli</taxon>
        <taxon>Bacillales</taxon>
        <taxon>Paenibacillaceae</taxon>
        <taxon>Paenibacillus</taxon>
    </lineage>
</organism>
<evidence type="ECO:0000256" key="7">
    <source>
        <dbReference type="ARBA" id="ARBA00023136"/>
    </source>
</evidence>
<evidence type="ECO:0000256" key="8">
    <source>
        <dbReference type="SAM" id="Phobius"/>
    </source>
</evidence>
<name>A0ABS7CEX2_9BACL</name>
<keyword evidence="7 8" id="KW-0472">Membrane</keyword>
<evidence type="ECO:0000256" key="3">
    <source>
        <dbReference type="ARBA" id="ARBA00022448"/>
    </source>
</evidence>
<dbReference type="Pfam" id="PF01032">
    <property type="entry name" value="FecCD"/>
    <property type="match status" value="1"/>
</dbReference>
<dbReference type="InterPro" id="IPR037294">
    <property type="entry name" value="ABC_BtuC-like"/>
</dbReference>
<feature type="transmembrane region" description="Helical" evidence="8">
    <location>
        <begin position="24"/>
        <end position="45"/>
    </location>
</feature>
<sequence>MTNSTTSPQKTADTTETKIRTRPLAASVILIAGIVALAFSLAVSVSVGAADIKLATVWNAIFHFNPDLTPHQIIQELRLPRAIMGAMVGACF</sequence>
<comment type="caution">
    <text evidence="9">The sequence shown here is derived from an EMBL/GenBank/DDBJ whole genome shotgun (WGS) entry which is preliminary data.</text>
</comment>
<dbReference type="InterPro" id="IPR000522">
    <property type="entry name" value="ABC_transptr_permease_BtuC"/>
</dbReference>
<gene>
    <name evidence="9" type="ORF">K0U00_36030</name>
</gene>
<keyword evidence="10" id="KW-1185">Reference proteome</keyword>
<evidence type="ECO:0000256" key="4">
    <source>
        <dbReference type="ARBA" id="ARBA00022475"/>
    </source>
</evidence>
<protein>
    <submittedName>
        <fullName evidence="9">Iron chelate uptake ABC transporter family permease subunit</fullName>
    </submittedName>
</protein>
<feature type="non-terminal residue" evidence="9">
    <location>
        <position position="92"/>
    </location>
</feature>
<reference evidence="9 10" key="1">
    <citation type="submission" date="2021-07" db="EMBL/GenBank/DDBJ databases">
        <title>Paenibacillus radiodurans sp. nov., isolated from the southeastern edge of Tengger Desert.</title>
        <authorList>
            <person name="Zhang G."/>
        </authorList>
    </citation>
    <scope>NUCLEOTIDE SEQUENCE [LARGE SCALE GENOMIC DNA]</scope>
    <source>
        <strain evidence="9 10">CCM 7311</strain>
    </source>
</reference>
<dbReference type="Gene3D" id="1.10.3470.10">
    <property type="entry name" value="ABC transporter involved in vitamin B12 uptake, BtuC"/>
    <property type="match status" value="1"/>
</dbReference>
<keyword evidence="5 8" id="KW-0812">Transmembrane</keyword>
<evidence type="ECO:0000256" key="2">
    <source>
        <dbReference type="ARBA" id="ARBA00007935"/>
    </source>
</evidence>
<evidence type="ECO:0000256" key="5">
    <source>
        <dbReference type="ARBA" id="ARBA00022692"/>
    </source>
</evidence>
<keyword evidence="6 8" id="KW-1133">Transmembrane helix</keyword>
<evidence type="ECO:0000256" key="1">
    <source>
        <dbReference type="ARBA" id="ARBA00004651"/>
    </source>
</evidence>